<dbReference type="Pfam" id="PF07739">
    <property type="entry name" value="TipAS"/>
    <property type="match status" value="1"/>
</dbReference>
<dbReference type="Pfam" id="PF13411">
    <property type="entry name" value="MerR_1"/>
    <property type="match status" value="1"/>
</dbReference>
<dbReference type="SMART" id="SM00422">
    <property type="entry name" value="HTH_MERR"/>
    <property type="match status" value="1"/>
</dbReference>
<evidence type="ECO:0000256" key="3">
    <source>
        <dbReference type="ARBA" id="ARBA00023159"/>
    </source>
</evidence>
<organism evidence="6 7">
    <name type="scientific">Kandleria vitulina DSM 20405</name>
    <dbReference type="NCBI Taxonomy" id="1410657"/>
    <lineage>
        <taxon>Bacteria</taxon>
        <taxon>Bacillati</taxon>
        <taxon>Bacillota</taxon>
        <taxon>Erysipelotrichia</taxon>
        <taxon>Erysipelotrichales</taxon>
        <taxon>Coprobacillaceae</taxon>
        <taxon>Kandleria</taxon>
    </lineage>
</organism>
<feature type="domain" description="HTH merR-type" evidence="5">
    <location>
        <begin position="7"/>
        <end position="75"/>
    </location>
</feature>
<dbReference type="Gene3D" id="1.10.1660.10">
    <property type="match status" value="1"/>
</dbReference>
<evidence type="ECO:0000256" key="1">
    <source>
        <dbReference type="ARBA" id="ARBA00023015"/>
    </source>
</evidence>
<dbReference type="GO" id="GO:0003677">
    <property type="term" value="F:DNA binding"/>
    <property type="evidence" value="ECO:0007669"/>
    <property type="project" value="UniProtKB-KW"/>
</dbReference>
<sequence>MLGGMYMYLIKKVSEISGVSVRTLHHYDEIGLLSPRKNEHGYRYYTEEDLSYLQTILFYKYLGFTLKEIKGLLKQDESEILPHLKRQLILMKEEKQRILTLIDTLEKTIESQERRITMPTKEKFKGLIFQDNQKYRQAAIDMYGKAVIESAIEKQKGKEQELTAGFNEIFFAFADNKSHQLEADSIENIALAKRLHDHLCKYSFDCPVSTFKDIGYNYVQNEEFKEQLDQFGEGTAQYVCDAIVEYVNKNI</sequence>
<proteinExistence type="predicted"/>
<evidence type="ECO:0000259" key="5">
    <source>
        <dbReference type="PROSITE" id="PS50937"/>
    </source>
</evidence>
<dbReference type="GO" id="GO:0003700">
    <property type="term" value="F:DNA-binding transcription factor activity"/>
    <property type="evidence" value="ECO:0007669"/>
    <property type="project" value="InterPro"/>
</dbReference>
<dbReference type="SUPFAM" id="SSF46955">
    <property type="entry name" value="Putative DNA-binding domain"/>
    <property type="match status" value="1"/>
</dbReference>
<keyword evidence="3" id="KW-0010">Activator</keyword>
<dbReference type="Proteomes" id="UP000051841">
    <property type="component" value="Unassembled WGS sequence"/>
</dbReference>
<dbReference type="InterPro" id="IPR047057">
    <property type="entry name" value="MerR_fam"/>
</dbReference>
<name>A0A0R2HGC3_9FIRM</name>
<evidence type="ECO:0000256" key="2">
    <source>
        <dbReference type="ARBA" id="ARBA00023125"/>
    </source>
</evidence>
<dbReference type="PANTHER" id="PTHR30204">
    <property type="entry name" value="REDOX-CYCLING DRUG-SENSING TRANSCRIPTIONAL ACTIVATOR SOXR"/>
    <property type="match status" value="1"/>
</dbReference>
<reference evidence="6 7" key="1">
    <citation type="journal article" date="2015" name="Genome Announc.">
        <title>Expanding the biotechnology potential of lactobacilli through comparative genomics of 213 strains and associated genera.</title>
        <authorList>
            <person name="Sun Z."/>
            <person name="Harris H.M."/>
            <person name="McCann A."/>
            <person name="Guo C."/>
            <person name="Argimon S."/>
            <person name="Zhang W."/>
            <person name="Yang X."/>
            <person name="Jeffery I.B."/>
            <person name="Cooney J.C."/>
            <person name="Kagawa T.F."/>
            <person name="Liu W."/>
            <person name="Song Y."/>
            <person name="Salvetti E."/>
            <person name="Wrobel A."/>
            <person name="Rasinkangas P."/>
            <person name="Parkhill J."/>
            <person name="Rea M.C."/>
            <person name="O'Sullivan O."/>
            <person name="Ritari J."/>
            <person name="Douillard F.P."/>
            <person name="Paul Ross R."/>
            <person name="Yang R."/>
            <person name="Briner A.E."/>
            <person name="Felis G.E."/>
            <person name="de Vos W.M."/>
            <person name="Barrangou R."/>
            <person name="Klaenhammer T.R."/>
            <person name="Caufield P.W."/>
            <person name="Cui Y."/>
            <person name="Zhang H."/>
            <person name="O'Toole P.W."/>
        </authorList>
    </citation>
    <scope>NUCLEOTIDE SEQUENCE [LARGE SCALE GENOMIC DNA]</scope>
    <source>
        <strain evidence="6 7">DSM 20405</strain>
    </source>
</reference>
<protein>
    <recommendedName>
        <fullName evidence="5">HTH merR-type domain-containing protein</fullName>
    </recommendedName>
</protein>
<dbReference type="PROSITE" id="PS50937">
    <property type="entry name" value="HTH_MERR_2"/>
    <property type="match status" value="1"/>
</dbReference>
<dbReference type="EMBL" id="JQBL01000001">
    <property type="protein sequence ID" value="KRN51518.1"/>
    <property type="molecule type" value="Genomic_DNA"/>
</dbReference>
<dbReference type="InterPro" id="IPR036244">
    <property type="entry name" value="TipA-like_antibiotic-bd"/>
</dbReference>
<keyword evidence="4" id="KW-0804">Transcription</keyword>
<dbReference type="InterPro" id="IPR000551">
    <property type="entry name" value="MerR-type_HTH_dom"/>
</dbReference>
<keyword evidence="2" id="KW-0238">DNA-binding</keyword>
<dbReference type="PANTHER" id="PTHR30204:SF90">
    <property type="entry name" value="HTH-TYPE TRANSCRIPTIONAL ACTIVATOR MTA"/>
    <property type="match status" value="1"/>
</dbReference>
<keyword evidence="1" id="KW-0805">Transcription regulation</keyword>
<dbReference type="CDD" id="cd01106">
    <property type="entry name" value="HTH_TipAL-Mta"/>
    <property type="match status" value="1"/>
</dbReference>
<dbReference type="AlphaFoldDB" id="A0A0R2HGC3"/>
<evidence type="ECO:0000313" key="7">
    <source>
        <dbReference type="Proteomes" id="UP000051841"/>
    </source>
</evidence>
<dbReference type="Gene3D" id="1.10.490.50">
    <property type="entry name" value="Antibiotic binding domain of TipA-like multidrug resistance regulators"/>
    <property type="match status" value="1"/>
</dbReference>
<dbReference type="PATRIC" id="fig|1410657.5.peg.140"/>
<comment type="caution">
    <text evidence="6">The sequence shown here is derived from an EMBL/GenBank/DDBJ whole genome shotgun (WGS) entry which is preliminary data.</text>
</comment>
<gene>
    <name evidence="6" type="ORF">IV49_GL000138</name>
</gene>
<evidence type="ECO:0000313" key="6">
    <source>
        <dbReference type="EMBL" id="KRN51518.1"/>
    </source>
</evidence>
<accession>A0A0R2HGC3</accession>
<dbReference type="SUPFAM" id="SSF89082">
    <property type="entry name" value="Antibiotic binding domain of TipA-like multidrug resistance regulators"/>
    <property type="match status" value="1"/>
</dbReference>
<keyword evidence="7" id="KW-1185">Reference proteome</keyword>
<dbReference type="InterPro" id="IPR009061">
    <property type="entry name" value="DNA-bd_dom_put_sf"/>
</dbReference>
<dbReference type="InterPro" id="IPR012925">
    <property type="entry name" value="TipAS_dom"/>
</dbReference>
<evidence type="ECO:0000256" key="4">
    <source>
        <dbReference type="ARBA" id="ARBA00023163"/>
    </source>
</evidence>